<dbReference type="EMBL" id="FNTJ01000001">
    <property type="protein sequence ID" value="SEC24520.1"/>
    <property type="molecule type" value="Genomic_DNA"/>
</dbReference>
<evidence type="ECO:0000313" key="2">
    <source>
        <dbReference type="EMBL" id="SEC24520.1"/>
    </source>
</evidence>
<evidence type="ECO:0000313" key="3">
    <source>
        <dbReference type="Proteomes" id="UP000198982"/>
    </source>
</evidence>
<name>A0A1H4QXX1_9PSED</name>
<gene>
    <name evidence="2" type="ORF">SAMN05216178_3960</name>
</gene>
<sequence>MPITQQQLLQILPQARQVAGFFVPALNAAMSRFKIDSPVRMAAFIAQVGHESGQLTRMVENLNYSAQGLLATWPSRFTAQTAAAVARQPEKIANIVYAGRMGNTLPGDGWKYRGRGLIQLTGANNYRAAGAALGLDLVNHPELVEQQETAALVAGWFWQSNGLNELADAGQFDKITRAINGGLNGQADRLALRDAAVKVLA</sequence>
<organism evidence="2 3">
    <name type="scientific">Pseudomonas saponiphila</name>
    <dbReference type="NCBI Taxonomy" id="556534"/>
    <lineage>
        <taxon>Bacteria</taxon>
        <taxon>Pseudomonadati</taxon>
        <taxon>Pseudomonadota</taxon>
        <taxon>Gammaproteobacteria</taxon>
        <taxon>Pseudomonadales</taxon>
        <taxon>Pseudomonadaceae</taxon>
        <taxon>Pseudomonas</taxon>
    </lineage>
</organism>
<dbReference type="InterPro" id="IPR000726">
    <property type="entry name" value="Glyco_hydro_19_cat"/>
</dbReference>
<dbReference type="InterPro" id="IPR052354">
    <property type="entry name" value="Cell_Wall_Dynamics_Protein"/>
</dbReference>
<protein>
    <submittedName>
        <fullName evidence="2">Putative chitinase</fullName>
    </submittedName>
</protein>
<evidence type="ECO:0000259" key="1">
    <source>
        <dbReference type="Pfam" id="PF00182"/>
    </source>
</evidence>
<dbReference type="SUPFAM" id="SSF53955">
    <property type="entry name" value="Lysozyme-like"/>
    <property type="match status" value="1"/>
</dbReference>
<dbReference type="AlphaFoldDB" id="A0A1H4QXX1"/>
<dbReference type="Gene3D" id="1.10.530.10">
    <property type="match status" value="1"/>
</dbReference>
<dbReference type="Proteomes" id="UP000198982">
    <property type="component" value="Unassembled WGS sequence"/>
</dbReference>
<accession>A0A1H4QXX1</accession>
<keyword evidence="3" id="KW-1185">Reference proteome</keyword>
<dbReference type="PANTHER" id="PTHR34408">
    <property type="entry name" value="FAMILY PROTEIN, PUTATIVE-RELATED"/>
    <property type="match status" value="1"/>
</dbReference>
<dbReference type="PANTHER" id="PTHR34408:SF1">
    <property type="entry name" value="GLYCOSYL HYDROLASE FAMILY 19 DOMAIN-CONTAINING PROTEIN HI_1415"/>
    <property type="match status" value="1"/>
</dbReference>
<feature type="domain" description="Glycoside hydrolase family 19 catalytic" evidence="1">
    <location>
        <begin position="107"/>
        <end position="161"/>
    </location>
</feature>
<dbReference type="InterPro" id="IPR023346">
    <property type="entry name" value="Lysozyme-like_dom_sf"/>
</dbReference>
<dbReference type="Pfam" id="PF00182">
    <property type="entry name" value="Glyco_hydro_19"/>
    <property type="match status" value="1"/>
</dbReference>
<dbReference type="GO" id="GO:0006032">
    <property type="term" value="P:chitin catabolic process"/>
    <property type="evidence" value="ECO:0007669"/>
    <property type="project" value="InterPro"/>
</dbReference>
<dbReference type="GO" id="GO:0004568">
    <property type="term" value="F:chitinase activity"/>
    <property type="evidence" value="ECO:0007669"/>
    <property type="project" value="InterPro"/>
</dbReference>
<dbReference type="RefSeq" id="WP_208605281.1">
    <property type="nucleotide sequence ID" value="NZ_FNTJ01000001.1"/>
</dbReference>
<proteinExistence type="predicted"/>
<reference evidence="3" key="1">
    <citation type="submission" date="2016-10" db="EMBL/GenBank/DDBJ databases">
        <authorList>
            <person name="Varghese N."/>
            <person name="Submissions S."/>
        </authorList>
    </citation>
    <scope>NUCLEOTIDE SEQUENCE [LARGE SCALE GENOMIC DNA]</scope>
    <source>
        <strain evidence="3">DSM 9751</strain>
    </source>
</reference>
<dbReference type="GO" id="GO:0016998">
    <property type="term" value="P:cell wall macromolecule catabolic process"/>
    <property type="evidence" value="ECO:0007669"/>
    <property type="project" value="InterPro"/>
</dbReference>